<dbReference type="EMBL" id="PIQA01000004">
    <property type="protein sequence ID" value="RUO64459.1"/>
    <property type="molecule type" value="Genomic_DNA"/>
</dbReference>
<reference evidence="2 3" key="1">
    <citation type="journal article" date="2011" name="Front. Microbiol.">
        <title>Genomic signatures of strain selection and enhancement in Bacillus atrophaeus var. globigii, a historical biowarfare simulant.</title>
        <authorList>
            <person name="Gibbons H.S."/>
            <person name="Broomall S.M."/>
            <person name="McNew L.A."/>
            <person name="Daligault H."/>
            <person name="Chapman C."/>
            <person name="Bruce D."/>
            <person name="Karavis M."/>
            <person name="Krepps M."/>
            <person name="McGregor P.A."/>
            <person name="Hong C."/>
            <person name="Park K.H."/>
            <person name="Akmal A."/>
            <person name="Feldman A."/>
            <person name="Lin J.S."/>
            <person name="Chang W.E."/>
            <person name="Higgs B.W."/>
            <person name="Demirev P."/>
            <person name="Lindquist J."/>
            <person name="Liem A."/>
            <person name="Fochler E."/>
            <person name="Read T.D."/>
            <person name="Tapia R."/>
            <person name="Johnson S."/>
            <person name="Bishop-Lilly K.A."/>
            <person name="Detter C."/>
            <person name="Han C."/>
            <person name="Sozhamannan S."/>
            <person name="Rosenzweig C.N."/>
            <person name="Skowronski E.W."/>
        </authorList>
    </citation>
    <scope>NUCLEOTIDE SEQUENCE [LARGE SCALE GENOMIC DNA]</scope>
    <source>
        <strain evidence="2 3">TPS4-2</strain>
    </source>
</reference>
<evidence type="ECO:0000313" key="2">
    <source>
        <dbReference type="EMBL" id="RUO64459.1"/>
    </source>
</evidence>
<dbReference type="InterPro" id="IPR021836">
    <property type="entry name" value="DUF3429"/>
</dbReference>
<accession>A0A432YSF1</accession>
<feature type="transmembrane region" description="Helical" evidence="1">
    <location>
        <begin position="42"/>
        <end position="60"/>
    </location>
</feature>
<feature type="transmembrane region" description="Helical" evidence="1">
    <location>
        <begin position="72"/>
        <end position="89"/>
    </location>
</feature>
<dbReference type="Pfam" id="PF11911">
    <property type="entry name" value="DUF3429"/>
    <property type="match status" value="1"/>
</dbReference>
<gene>
    <name evidence="2" type="ORF">CWI73_07130</name>
</gene>
<keyword evidence="1" id="KW-1133">Transmembrane helix</keyword>
<dbReference type="AlphaFoldDB" id="A0A432YSF1"/>
<comment type="caution">
    <text evidence="2">The sequence shown here is derived from an EMBL/GenBank/DDBJ whole genome shotgun (WGS) entry which is preliminary data.</text>
</comment>
<feature type="transmembrane region" description="Helical" evidence="1">
    <location>
        <begin position="132"/>
        <end position="150"/>
    </location>
</feature>
<name>A0A432YSF1_9GAMM</name>
<dbReference type="PANTHER" id="PTHR15887">
    <property type="entry name" value="TRANSMEMBRANE PROTEIN 69"/>
    <property type="match status" value="1"/>
</dbReference>
<protein>
    <submittedName>
        <fullName evidence="2">DUF3429 domain-containing protein</fullName>
    </submittedName>
</protein>
<feature type="transmembrane region" description="Helical" evidence="1">
    <location>
        <begin position="95"/>
        <end position="111"/>
    </location>
</feature>
<dbReference type="Proteomes" id="UP000288361">
    <property type="component" value="Unassembled WGS sequence"/>
</dbReference>
<evidence type="ECO:0000313" key="3">
    <source>
        <dbReference type="Proteomes" id="UP000288361"/>
    </source>
</evidence>
<proteinExistence type="predicted"/>
<dbReference type="PANTHER" id="PTHR15887:SF1">
    <property type="entry name" value="TRANSMEMBRANE PROTEIN 69"/>
    <property type="match status" value="1"/>
</dbReference>
<keyword evidence="1" id="KW-0472">Membrane</keyword>
<organism evidence="2 3">
    <name type="scientific">Idiomarina piscisalsi</name>
    <dbReference type="NCBI Taxonomy" id="1096243"/>
    <lineage>
        <taxon>Bacteria</taxon>
        <taxon>Pseudomonadati</taxon>
        <taxon>Pseudomonadota</taxon>
        <taxon>Gammaproteobacteria</taxon>
        <taxon>Alteromonadales</taxon>
        <taxon>Idiomarinaceae</taxon>
        <taxon>Idiomarina</taxon>
    </lineage>
</organism>
<sequence length="151" mass="16630">MNTAKNKLIYTLGFLGLIPFIVSSLAELMQVESLFGIQPLKLLITYGAIILTFLGGVLWGRALHRAESEPTNALLVLSNAFAILAWLTLLLDSSAWSLGLQMAGFATLLFFEQKLARSSAMTSYMGYYRIRLILTSAVIVCELLVFGNHIL</sequence>
<evidence type="ECO:0000256" key="1">
    <source>
        <dbReference type="SAM" id="Phobius"/>
    </source>
</evidence>
<dbReference type="RefSeq" id="WP_126752145.1">
    <property type="nucleotide sequence ID" value="NZ_JBHUMT010000001.1"/>
</dbReference>
<keyword evidence="1" id="KW-0812">Transmembrane</keyword>